<evidence type="ECO:0000256" key="1">
    <source>
        <dbReference type="ARBA" id="ARBA00009477"/>
    </source>
</evidence>
<dbReference type="GO" id="GO:1990281">
    <property type="term" value="C:efflux pump complex"/>
    <property type="evidence" value="ECO:0007669"/>
    <property type="project" value="TreeGrafter"/>
</dbReference>
<feature type="coiled-coil region" evidence="2">
    <location>
        <begin position="100"/>
        <end position="161"/>
    </location>
</feature>
<dbReference type="Gene3D" id="2.40.30.170">
    <property type="match status" value="1"/>
</dbReference>
<reference evidence="7" key="1">
    <citation type="journal article" date="2023" name="Comput. Struct. Biotechnol. J.">
        <title>Discovery of a novel marine Bacteroidetes with a rich repertoire of carbohydrate-active enzymes.</title>
        <authorList>
            <person name="Chen B."/>
            <person name="Liu G."/>
            <person name="Chen Q."/>
            <person name="Wang H."/>
            <person name="Liu L."/>
            <person name="Tang K."/>
        </authorList>
    </citation>
    <scope>NUCLEOTIDE SEQUENCE</scope>
    <source>
        <strain evidence="7">TK19036</strain>
    </source>
</reference>
<dbReference type="InterPro" id="IPR058792">
    <property type="entry name" value="Beta-barrel_RND_2"/>
</dbReference>
<comment type="similarity">
    <text evidence="1">Belongs to the membrane fusion protein (MFP) (TC 8.A.1) family.</text>
</comment>
<evidence type="ECO:0000256" key="2">
    <source>
        <dbReference type="SAM" id="Coils"/>
    </source>
</evidence>
<feature type="domain" description="CzcB-like barrel-sandwich hybrid" evidence="5">
    <location>
        <begin position="70"/>
        <end position="197"/>
    </location>
</feature>
<evidence type="ECO:0000259" key="4">
    <source>
        <dbReference type="Pfam" id="PF25954"/>
    </source>
</evidence>
<dbReference type="FunFam" id="2.40.30.170:FF:000010">
    <property type="entry name" value="Efflux RND transporter periplasmic adaptor subunit"/>
    <property type="match status" value="1"/>
</dbReference>
<dbReference type="Pfam" id="PF25973">
    <property type="entry name" value="BSH_CzcB"/>
    <property type="match status" value="1"/>
</dbReference>
<reference evidence="7" key="2">
    <citation type="journal article" date="2024" name="Antonie Van Leeuwenhoek">
        <title>Roseihalotalea indica gen. nov., sp. nov., a halophilic Bacteroidetes from mesopelagic Southwest Indian Ocean with higher carbohydrate metabolic potential.</title>
        <authorList>
            <person name="Chen B."/>
            <person name="Zhang M."/>
            <person name="Lin D."/>
            <person name="Ye J."/>
            <person name="Tang K."/>
        </authorList>
    </citation>
    <scope>NUCLEOTIDE SEQUENCE</scope>
    <source>
        <strain evidence="7">TK19036</strain>
    </source>
</reference>
<dbReference type="Pfam" id="PF25954">
    <property type="entry name" value="Beta-barrel_RND_2"/>
    <property type="match status" value="1"/>
</dbReference>
<accession>A0AA49JCA7</accession>
<evidence type="ECO:0000259" key="5">
    <source>
        <dbReference type="Pfam" id="PF25973"/>
    </source>
</evidence>
<sequence>MKKWIFIGGGILLIGIVAYQFYPFPTTSEAHLQEADNTEEPFLNIKIAEVTETEFADFVEAVGSTFAYESAEITSNVTEVVEKINFRDGQRVTKGEVIVVLRYAEESAQLQAAQANLKEQEREIERLTGLVKNGAAAVSALDARNTQKQVAEQQIQQFQAQISDRIIRAPFDGVLGLRNISAGSLVSPQNVITTIDDLSTMRVDFTVPEVYLGQLMSDMPISAKSQAYPDEIFQGTITQIDTRVDPTSRAIRVRAEIPNELQLLKPGMLLYVELELEKGTSPTVPERSVLQTGDQKFVFKVSKDFVKRTEISMGRRKPGYVEVMSGLEPGDSVATSGLQDLKDGVTVKIDGKFEQPSTPIENSLSDDMATE</sequence>
<evidence type="ECO:0000259" key="6">
    <source>
        <dbReference type="Pfam" id="PF25989"/>
    </source>
</evidence>
<evidence type="ECO:0000313" key="7">
    <source>
        <dbReference type="EMBL" id="WKN35483.1"/>
    </source>
</evidence>
<keyword evidence="2" id="KW-0175">Coiled coil</keyword>
<dbReference type="GO" id="GO:0015562">
    <property type="term" value="F:efflux transmembrane transporter activity"/>
    <property type="evidence" value="ECO:0007669"/>
    <property type="project" value="TreeGrafter"/>
</dbReference>
<dbReference type="InterPro" id="IPR058637">
    <property type="entry name" value="YknX-like_C"/>
</dbReference>
<dbReference type="Gene3D" id="1.10.287.470">
    <property type="entry name" value="Helix hairpin bin"/>
    <property type="match status" value="1"/>
</dbReference>
<name>A0AA49JCA7_9BACT</name>
<dbReference type="NCBIfam" id="TIGR01730">
    <property type="entry name" value="RND_mfp"/>
    <property type="match status" value="1"/>
</dbReference>
<dbReference type="InterPro" id="IPR058647">
    <property type="entry name" value="BSH_CzcB-like"/>
</dbReference>
<dbReference type="SUPFAM" id="SSF111369">
    <property type="entry name" value="HlyD-like secretion proteins"/>
    <property type="match status" value="1"/>
</dbReference>
<dbReference type="Gene3D" id="2.40.420.20">
    <property type="match status" value="1"/>
</dbReference>
<dbReference type="InterPro" id="IPR006143">
    <property type="entry name" value="RND_pump_MFP"/>
</dbReference>
<feature type="compositionally biased region" description="Polar residues" evidence="3">
    <location>
        <begin position="355"/>
        <end position="365"/>
    </location>
</feature>
<proteinExistence type="inferred from homology"/>
<dbReference type="Gene3D" id="2.40.50.100">
    <property type="match status" value="1"/>
</dbReference>
<feature type="region of interest" description="Disordered" evidence="3">
    <location>
        <begin position="352"/>
        <end position="371"/>
    </location>
</feature>
<dbReference type="PANTHER" id="PTHR30469">
    <property type="entry name" value="MULTIDRUG RESISTANCE PROTEIN MDTA"/>
    <property type="match status" value="1"/>
</dbReference>
<dbReference type="AlphaFoldDB" id="A0AA49JCA7"/>
<protein>
    <submittedName>
        <fullName evidence="7">Efflux RND transporter periplasmic adaptor subunit</fullName>
    </submittedName>
</protein>
<feature type="domain" description="CusB-like beta-barrel" evidence="4">
    <location>
        <begin position="203"/>
        <end position="275"/>
    </location>
</feature>
<dbReference type="EMBL" id="CP120682">
    <property type="protein sequence ID" value="WKN35483.1"/>
    <property type="molecule type" value="Genomic_DNA"/>
</dbReference>
<dbReference type="Pfam" id="PF25989">
    <property type="entry name" value="YknX_C"/>
    <property type="match status" value="1"/>
</dbReference>
<evidence type="ECO:0000256" key="3">
    <source>
        <dbReference type="SAM" id="MobiDB-lite"/>
    </source>
</evidence>
<organism evidence="7">
    <name type="scientific">Roseihalotalea indica</name>
    <dbReference type="NCBI Taxonomy" id="2867963"/>
    <lineage>
        <taxon>Bacteria</taxon>
        <taxon>Pseudomonadati</taxon>
        <taxon>Bacteroidota</taxon>
        <taxon>Cytophagia</taxon>
        <taxon>Cytophagales</taxon>
        <taxon>Catalimonadaceae</taxon>
        <taxon>Roseihalotalea</taxon>
    </lineage>
</organism>
<dbReference type="PANTHER" id="PTHR30469:SF16">
    <property type="entry name" value="HAE1 FAMILY EFFLUX PUMP MFP COMPONENT"/>
    <property type="match status" value="1"/>
</dbReference>
<feature type="domain" description="YknX-like C-terminal permuted SH3-like" evidence="6">
    <location>
        <begin position="283"/>
        <end position="349"/>
    </location>
</feature>
<gene>
    <name evidence="7" type="ORF">K4G66_24215</name>
</gene>